<dbReference type="AlphaFoldDB" id="E9B335"/>
<gene>
    <name evidence="2" type="ORF">LMXM_31_2560</name>
</gene>
<evidence type="ECO:0000313" key="2">
    <source>
        <dbReference type="EMBL" id="CBZ29651.1"/>
    </source>
</evidence>
<dbReference type="KEGG" id="lmi:LMXM_31_2560"/>
<keyword evidence="1" id="KW-0472">Membrane</keyword>
<dbReference type="OrthoDB" id="247334at2759"/>
<accession>E9B335</accession>
<sequence>MPNSPSRTKSTAVMAAPSETWRRNSTNSFAALSAFIFLVVIGVHWTTVSREHVELPMDRVLADLRASCSTLEDTPALTSASLPPAFYGLGVWVDSPALLPSVHAALALMKERLADVLNTAAAAVPLPTHTLYTFVRLQSQVRDEVVAALVTEAQSGRSLSAKRVMRRLEHLTNEQQLGLPTLKHAFLPEVGQEVELLGLSLFSVPASALPGDAASKVQCFVADVRQAYCVLPVEEPDASNVAASSRARYSAASLTPLSYRLRAASLEAEVRAALLSVVTQQTGLASFKPADVAAWKQSREHQGCLYTITSATSTMRSIAANTNMAVPQSTERMFAVLERHVRSGSFLRAARAADDLQFHPSLTPQLYIPWDHSLISQLIVLLPMVSCTLLAARSLVEERWHSRARAKAAAQAQDAKKGQ</sequence>
<dbReference type="VEuPathDB" id="TriTrypDB:LmxM.31.2560"/>
<feature type="transmembrane region" description="Helical" evidence="1">
    <location>
        <begin position="29"/>
        <end position="47"/>
    </location>
</feature>
<name>E9B335_LEIMU</name>
<organism evidence="2 3">
    <name type="scientific">Leishmania mexicana (strain MHOM/GT/2001/U1103)</name>
    <dbReference type="NCBI Taxonomy" id="929439"/>
    <lineage>
        <taxon>Eukaryota</taxon>
        <taxon>Discoba</taxon>
        <taxon>Euglenozoa</taxon>
        <taxon>Kinetoplastea</taxon>
        <taxon>Metakinetoplastina</taxon>
        <taxon>Trypanosomatida</taxon>
        <taxon>Trypanosomatidae</taxon>
        <taxon>Leishmaniinae</taxon>
        <taxon>Leishmania</taxon>
    </lineage>
</organism>
<keyword evidence="1" id="KW-0812">Transmembrane</keyword>
<keyword evidence="1" id="KW-1133">Transmembrane helix</keyword>
<reference evidence="2 3" key="1">
    <citation type="journal article" date="2011" name="Genome Res.">
        <title>Chromosome and gene copy number variation allow major structural change between species and strains of Leishmania.</title>
        <authorList>
            <person name="Rogers M.B."/>
            <person name="Hilley J.D."/>
            <person name="Dickens N.J."/>
            <person name="Wilkes J."/>
            <person name="Bates P.A."/>
            <person name="Depledge D.P."/>
            <person name="Harris D."/>
            <person name="Her Y."/>
            <person name="Herzyk P."/>
            <person name="Imamura H."/>
            <person name="Otto T.D."/>
            <person name="Sanders M."/>
            <person name="Seeger K."/>
            <person name="Dujardin J.C."/>
            <person name="Berriman M."/>
            <person name="Smith D.F."/>
            <person name="Hertz-Fowler C."/>
            <person name="Mottram J.C."/>
        </authorList>
    </citation>
    <scope>NUCLEOTIDE SEQUENCE [LARGE SCALE GENOMIC DNA]</scope>
    <source>
        <strain evidence="2 3">MHOM/GT/2001/U1103</strain>
    </source>
</reference>
<dbReference type="Proteomes" id="UP000007259">
    <property type="component" value="Chromosome 31"/>
</dbReference>
<dbReference type="GeneID" id="13453696"/>
<evidence type="ECO:0000313" key="3">
    <source>
        <dbReference type="Proteomes" id="UP000007259"/>
    </source>
</evidence>
<dbReference type="EMBL" id="FR799584">
    <property type="protein sequence ID" value="CBZ29651.1"/>
    <property type="molecule type" value="Genomic_DNA"/>
</dbReference>
<evidence type="ECO:0000256" key="1">
    <source>
        <dbReference type="SAM" id="Phobius"/>
    </source>
</evidence>
<dbReference type="RefSeq" id="XP_003878103.1">
    <property type="nucleotide sequence ID" value="XM_003878054.1"/>
</dbReference>
<dbReference type="OMA" id="LYIPWDH"/>
<protein>
    <submittedName>
        <fullName evidence="2">GPI transamidase component Tta1</fullName>
    </submittedName>
</protein>
<keyword evidence="3" id="KW-1185">Reference proteome</keyword>
<proteinExistence type="predicted"/>
<dbReference type="PhylomeDB" id="E9B335"/>